<dbReference type="AlphaFoldDB" id="A0A9X4YC36"/>
<dbReference type="Proteomes" id="UP000460751">
    <property type="component" value="Unassembled WGS sequence"/>
</dbReference>
<evidence type="ECO:0000313" key="2">
    <source>
        <dbReference type="EMBL" id="MYL26333.1"/>
    </source>
</evidence>
<proteinExistence type="predicted"/>
<evidence type="ECO:0000313" key="3">
    <source>
        <dbReference type="Proteomes" id="UP000460751"/>
    </source>
</evidence>
<accession>A0A9X4YC36</accession>
<dbReference type="EMBL" id="WMEX01000003">
    <property type="protein sequence ID" value="MYL26333.1"/>
    <property type="molecule type" value="Genomic_DNA"/>
</dbReference>
<dbReference type="InterPro" id="IPR011990">
    <property type="entry name" value="TPR-like_helical_dom_sf"/>
</dbReference>
<reference evidence="2 3" key="1">
    <citation type="submission" date="2019-11" db="EMBL/GenBank/DDBJ databases">
        <title>Genome sequences of 17 halophilic strains isolated from different environments.</title>
        <authorList>
            <person name="Furrow R.E."/>
        </authorList>
    </citation>
    <scope>NUCLEOTIDE SEQUENCE [LARGE SCALE GENOMIC DNA]</scope>
    <source>
        <strain evidence="2 3">22507_15_FS</strain>
    </source>
</reference>
<sequence length="235" mass="27001">MGNNEELIQSKDGSAIKERARQGDNEARVDFADLVLYRGYEGARKLLRTKRATRKKAIADALRLLDQAADAGHFRALRFRAHMNLYGVSEPGADRLIREQDFRGAERDYNALLSHPQCSDRERGEFHLRLGEAILHHDREKGHNRNEQALTHLRQAVAYPDHEAAARHILTGVLWRHSAYEEAVSHARSCYEDYPWAAMILHMAYKNGQGVEADADLADWYYDYWEKTNQTPEAT</sequence>
<protein>
    <recommendedName>
        <fullName evidence="4">Tetratricopeptide repeat protein</fullName>
    </recommendedName>
</protein>
<keyword evidence="3" id="KW-1185">Reference proteome</keyword>
<dbReference type="SUPFAM" id="SSF81901">
    <property type="entry name" value="HCP-like"/>
    <property type="match status" value="1"/>
</dbReference>
<comment type="caution">
    <text evidence="2">The sequence shown here is derived from an EMBL/GenBank/DDBJ whole genome shotgun (WGS) entry which is preliminary data.</text>
</comment>
<feature type="region of interest" description="Disordered" evidence="1">
    <location>
        <begin position="1"/>
        <end position="22"/>
    </location>
</feature>
<evidence type="ECO:0000256" key="1">
    <source>
        <dbReference type="SAM" id="MobiDB-lite"/>
    </source>
</evidence>
<gene>
    <name evidence="2" type="ORF">GLW01_05940</name>
</gene>
<organism evidence="2 3">
    <name type="scientific">Vreelandella halophila</name>
    <dbReference type="NCBI Taxonomy" id="86177"/>
    <lineage>
        <taxon>Bacteria</taxon>
        <taxon>Pseudomonadati</taxon>
        <taxon>Pseudomonadota</taxon>
        <taxon>Gammaproteobacteria</taxon>
        <taxon>Oceanospirillales</taxon>
        <taxon>Halomonadaceae</taxon>
        <taxon>Vreelandella</taxon>
    </lineage>
</organism>
<name>A0A9X4YC36_9GAMM</name>
<dbReference type="RefSeq" id="WP_160898503.1">
    <property type="nucleotide sequence ID" value="NZ_WMEX01000003.1"/>
</dbReference>
<dbReference type="Gene3D" id="1.25.40.10">
    <property type="entry name" value="Tetratricopeptide repeat domain"/>
    <property type="match status" value="1"/>
</dbReference>
<dbReference type="OrthoDB" id="9929733at2"/>
<evidence type="ECO:0008006" key="4">
    <source>
        <dbReference type="Google" id="ProtNLM"/>
    </source>
</evidence>